<evidence type="ECO:0000259" key="7">
    <source>
        <dbReference type="PROSITE" id="PS50928"/>
    </source>
</evidence>
<accession>I0IFR6</accession>
<comment type="similarity">
    <text evidence="6">Belongs to the binding-protein-dependent transport system permease family. CysTW subfamily.</text>
</comment>
<feature type="transmembrane region" description="Helical" evidence="5">
    <location>
        <begin position="138"/>
        <end position="162"/>
    </location>
</feature>
<feature type="domain" description="ABC transmembrane type-1" evidence="7">
    <location>
        <begin position="98"/>
        <end position="329"/>
    </location>
</feature>
<dbReference type="HOGENOM" id="CLU_033621_1_0_0"/>
<keyword evidence="5" id="KW-0813">Transport</keyword>
<keyword evidence="6" id="KW-0592">Phosphate transport</keyword>
<reference evidence="8 9" key="1">
    <citation type="submission" date="2012-02" db="EMBL/GenBank/DDBJ databases">
        <title>Complete genome sequence of Phycisphaera mikurensis NBRC 102666.</title>
        <authorList>
            <person name="Ankai A."/>
            <person name="Hosoyama A."/>
            <person name="Terui Y."/>
            <person name="Sekine M."/>
            <person name="Fukai R."/>
            <person name="Kato Y."/>
            <person name="Nakamura S."/>
            <person name="Yamada-Narita S."/>
            <person name="Kawakoshi A."/>
            <person name="Fukunaga Y."/>
            <person name="Yamazaki S."/>
            <person name="Fujita N."/>
        </authorList>
    </citation>
    <scope>NUCLEOTIDE SEQUENCE [LARGE SCALE GENOMIC DNA]</scope>
    <source>
        <strain evidence="9">NBRC 102666 / KCTC 22515 / FYK2301M01</strain>
    </source>
</reference>
<dbReference type="InterPro" id="IPR000515">
    <property type="entry name" value="MetI-like"/>
</dbReference>
<dbReference type="NCBIfam" id="TIGR02138">
    <property type="entry name" value="phosphate_pstC"/>
    <property type="match status" value="1"/>
</dbReference>
<dbReference type="Proteomes" id="UP000007881">
    <property type="component" value="Chromosome"/>
</dbReference>
<sequence>MPAASPPTGEDRRARSAGIRNAREGFVFALLLGCGLFSVGTMLMILWILLSNTVTFFGHPMQDVSGQVSTVTPREFLTGGEWNPLLGAEKHFGMWPLVVGTLQVAVVAMVFALPLGLMVAIWLSEYAAPKVRAVVKPVLEVIAGVPTVVFGFFAITFITPTLRLAWLPGGRDNAYYNWFDFGTYNVLAAGLAVGIMCIPIVTSLSEDALRAVPRSLREGSYGLGASRFETSVKVVLPAALSGVIAAFLLAVARAVGETMIVALAAGSLPPNLADRPGDVFDLTQDTQTMTGYIVQIYLGDVAHGGVEYLSVYAIAFTLFVITLLLTIGGGIIRTRFRQAYE</sequence>
<evidence type="ECO:0000256" key="6">
    <source>
        <dbReference type="RuleBase" id="RU363054"/>
    </source>
</evidence>
<dbReference type="PANTHER" id="PTHR42727:SF1">
    <property type="entry name" value="PHOSPHATE TRANSPORT SYSTEM PERMEASE"/>
    <property type="match status" value="1"/>
</dbReference>
<dbReference type="GO" id="GO:0006817">
    <property type="term" value="P:phosphate ion transport"/>
    <property type="evidence" value="ECO:0007669"/>
    <property type="project" value="UniProtKB-KW"/>
</dbReference>
<dbReference type="Pfam" id="PF00528">
    <property type="entry name" value="BPD_transp_1"/>
    <property type="match status" value="1"/>
</dbReference>
<dbReference type="Gene3D" id="1.10.3720.10">
    <property type="entry name" value="MetI-like"/>
    <property type="match status" value="1"/>
</dbReference>
<dbReference type="InterPro" id="IPR035906">
    <property type="entry name" value="MetI-like_sf"/>
</dbReference>
<evidence type="ECO:0000313" key="9">
    <source>
        <dbReference type="Proteomes" id="UP000007881"/>
    </source>
</evidence>
<keyword evidence="3 5" id="KW-1133">Transmembrane helix</keyword>
<dbReference type="CDD" id="cd06261">
    <property type="entry name" value="TM_PBP2"/>
    <property type="match status" value="1"/>
</dbReference>
<feature type="transmembrane region" description="Helical" evidence="5">
    <location>
        <begin position="25"/>
        <end position="50"/>
    </location>
</feature>
<name>I0IFR6_PHYMF</name>
<evidence type="ECO:0000256" key="1">
    <source>
        <dbReference type="ARBA" id="ARBA00004651"/>
    </source>
</evidence>
<gene>
    <name evidence="8" type="ordered locus">PSMK_19450</name>
</gene>
<organism evidence="8 9">
    <name type="scientific">Phycisphaera mikurensis (strain NBRC 102666 / KCTC 22515 / FYK2301M01)</name>
    <dbReference type="NCBI Taxonomy" id="1142394"/>
    <lineage>
        <taxon>Bacteria</taxon>
        <taxon>Pseudomonadati</taxon>
        <taxon>Planctomycetota</taxon>
        <taxon>Phycisphaerae</taxon>
        <taxon>Phycisphaerales</taxon>
        <taxon>Phycisphaeraceae</taxon>
        <taxon>Phycisphaera</taxon>
    </lineage>
</organism>
<evidence type="ECO:0000256" key="5">
    <source>
        <dbReference type="RuleBase" id="RU363032"/>
    </source>
</evidence>
<evidence type="ECO:0000256" key="4">
    <source>
        <dbReference type="ARBA" id="ARBA00023136"/>
    </source>
</evidence>
<dbReference type="OrthoDB" id="9785113at2"/>
<dbReference type="PATRIC" id="fig|1142394.8.peg.2004"/>
<dbReference type="AlphaFoldDB" id="I0IFR6"/>
<comment type="function">
    <text evidence="6">Part of the binding-protein-dependent transport system for phosphate; probably responsible for the translocation of the substrate across the membrane.</text>
</comment>
<dbReference type="PROSITE" id="PS50928">
    <property type="entry name" value="ABC_TM1"/>
    <property type="match status" value="1"/>
</dbReference>
<feature type="transmembrane region" description="Helical" evidence="5">
    <location>
        <begin position="182"/>
        <end position="204"/>
    </location>
</feature>
<dbReference type="PANTHER" id="PTHR42727">
    <property type="entry name" value="PHOSPHATE TRANSPORT SYSTEM PERMEASE PROTEIN"/>
    <property type="match status" value="1"/>
</dbReference>
<dbReference type="STRING" id="1142394.PSMK_19450"/>
<keyword evidence="9" id="KW-1185">Reference proteome</keyword>
<evidence type="ECO:0000313" key="8">
    <source>
        <dbReference type="EMBL" id="BAM04104.1"/>
    </source>
</evidence>
<feature type="transmembrane region" description="Helical" evidence="5">
    <location>
        <begin position="234"/>
        <end position="255"/>
    </location>
</feature>
<dbReference type="EMBL" id="AP012338">
    <property type="protein sequence ID" value="BAM04104.1"/>
    <property type="molecule type" value="Genomic_DNA"/>
</dbReference>
<dbReference type="GO" id="GO:0005315">
    <property type="term" value="F:phosphate transmembrane transporter activity"/>
    <property type="evidence" value="ECO:0007669"/>
    <property type="project" value="InterPro"/>
</dbReference>
<protein>
    <recommendedName>
        <fullName evidence="6">Phosphate transport system permease protein</fullName>
    </recommendedName>
</protein>
<dbReference type="InterPro" id="IPR011864">
    <property type="entry name" value="Phosphate_PstC"/>
</dbReference>
<dbReference type="SUPFAM" id="SSF161098">
    <property type="entry name" value="MetI-like"/>
    <property type="match status" value="1"/>
</dbReference>
<dbReference type="eggNOG" id="COG0573">
    <property type="taxonomic scope" value="Bacteria"/>
</dbReference>
<proteinExistence type="inferred from homology"/>
<evidence type="ECO:0000256" key="2">
    <source>
        <dbReference type="ARBA" id="ARBA00022692"/>
    </source>
</evidence>
<evidence type="ECO:0000256" key="3">
    <source>
        <dbReference type="ARBA" id="ARBA00022989"/>
    </source>
</evidence>
<dbReference type="KEGG" id="phm:PSMK_19450"/>
<comment type="subcellular location">
    <subcellularLocation>
        <location evidence="1 5">Cell membrane</location>
        <topology evidence="1 5">Multi-pass membrane protein</topology>
    </subcellularLocation>
</comment>
<keyword evidence="6" id="KW-1003">Cell membrane</keyword>
<feature type="transmembrane region" description="Helical" evidence="5">
    <location>
        <begin position="102"/>
        <end position="126"/>
    </location>
</feature>
<feature type="transmembrane region" description="Helical" evidence="5">
    <location>
        <begin position="309"/>
        <end position="332"/>
    </location>
</feature>
<dbReference type="GO" id="GO:0005886">
    <property type="term" value="C:plasma membrane"/>
    <property type="evidence" value="ECO:0007669"/>
    <property type="project" value="UniProtKB-SubCell"/>
</dbReference>
<keyword evidence="4 5" id="KW-0472">Membrane</keyword>
<keyword evidence="2 5" id="KW-0812">Transmembrane</keyword>